<dbReference type="Ensembl" id="ENSNMLT00000027177.1">
    <property type="protein sequence ID" value="ENSNMLP00000024286.1"/>
    <property type="gene ID" value="ENSNMLG00000015594.1"/>
</dbReference>
<dbReference type="InterPro" id="IPR043502">
    <property type="entry name" value="DNA/RNA_pol_sf"/>
</dbReference>
<dbReference type="Pfam" id="PF00078">
    <property type="entry name" value="RVT_1"/>
    <property type="match status" value="1"/>
</dbReference>
<evidence type="ECO:0000313" key="3">
    <source>
        <dbReference type="Proteomes" id="UP000694523"/>
    </source>
</evidence>
<name>A0A8C6TU60_9GOBI</name>
<evidence type="ECO:0000313" key="2">
    <source>
        <dbReference type="Ensembl" id="ENSNMLP00000024286.1"/>
    </source>
</evidence>
<feature type="domain" description="Reverse transcriptase" evidence="1">
    <location>
        <begin position="134"/>
        <end position="406"/>
    </location>
</feature>
<accession>A0A8C6TU60</accession>
<sequence>YCGKPAKAQRILASKIKKNKEKAAINIIMDNTTPRRGGQDILCCFRKYYENLYKSETNKLDKQTIVSYFDQLKIASVTETQNESLTKNISQTEIIKTIDNGKLGKCPGEDGYTYEFYKDYKHLIVPVLHRVFNKVLQTGKWPETWRNAIITVIAKEGKDPKQCASYRPISLLNVDQKIFTSIMANRLSDILPCIINLDQTGFVKNKFLSDNVRRTLDIIDYSIKTKQQMLVLTLDAEKAFDRVSWPFLFAVLNRFGFHKKFINLMMGMYNDSAARVKANGSLSKPFQIKRGVKQGDPLSPQIFALCIEQLAECIRTSMGIKGIKIQDEEHKLALYADDVIVFLTDIYNSLPALLEEIGKYGAISGYKLNSTKTEAMEIGCNLQTEFKKRFKLKWDQNKIKYLGITIPKEIDKLYSFNYKVLETSLKQDLMRWKILPLTIFEKIGIIKMNALPRFLFFFQNLPLYLTSSCFREWEKMLGKFIWDEKKPRVKLKFLQQNREQGGLGLPNLSLYYHAAQVKKHSNIDE</sequence>
<reference evidence="2" key="1">
    <citation type="submission" date="2025-08" db="UniProtKB">
        <authorList>
            <consortium name="Ensembl"/>
        </authorList>
    </citation>
    <scope>IDENTIFICATION</scope>
</reference>
<evidence type="ECO:0000259" key="1">
    <source>
        <dbReference type="PROSITE" id="PS50878"/>
    </source>
</evidence>
<dbReference type="SUPFAM" id="SSF56672">
    <property type="entry name" value="DNA/RNA polymerases"/>
    <property type="match status" value="1"/>
</dbReference>
<keyword evidence="3" id="KW-1185">Reference proteome</keyword>
<dbReference type="AlphaFoldDB" id="A0A8C6TU60"/>
<proteinExistence type="predicted"/>
<dbReference type="Proteomes" id="UP000694523">
    <property type="component" value="Unplaced"/>
</dbReference>
<dbReference type="InterPro" id="IPR000477">
    <property type="entry name" value="RT_dom"/>
</dbReference>
<protein>
    <recommendedName>
        <fullName evidence="1">Reverse transcriptase domain-containing protein</fullName>
    </recommendedName>
</protein>
<organism evidence="2 3">
    <name type="scientific">Neogobius melanostomus</name>
    <name type="common">round goby</name>
    <dbReference type="NCBI Taxonomy" id="47308"/>
    <lineage>
        <taxon>Eukaryota</taxon>
        <taxon>Metazoa</taxon>
        <taxon>Chordata</taxon>
        <taxon>Craniata</taxon>
        <taxon>Vertebrata</taxon>
        <taxon>Euteleostomi</taxon>
        <taxon>Actinopterygii</taxon>
        <taxon>Neopterygii</taxon>
        <taxon>Teleostei</taxon>
        <taxon>Neoteleostei</taxon>
        <taxon>Acanthomorphata</taxon>
        <taxon>Gobiaria</taxon>
        <taxon>Gobiiformes</taxon>
        <taxon>Gobioidei</taxon>
        <taxon>Gobiidae</taxon>
        <taxon>Benthophilinae</taxon>
        <taxon>Neogobiini</taxon>
        <taxon>Neogobius</taxon>
    </lineage>
</organism>
<dbReference type="PANTHER" id="PTHR31635">
    <property type="entry name" value="REVERSE TRANSCRIPTASE DOMAIN-CONTAINING PROTEIN-RELATED"/>
    <property type="match status" value="1"/>
</dbReference>
<reference evidence="2" key="2">
    <citation type="submission" date="2025-09" db="UniProtKB">
        <authorList>
            <consortium name="Ensembl"/>
        </authorList>
    </citation>
    <scope>IDENTIFICATION</scope>
</reference>
<dbReference type="CDD" id="cd01650">
    <property type="entry name" value="RT_nLTR_like"/>
    <property type="match status" value="1"/>
</dbReference>
<dbReference type="PROSITE" id="PS50878">
    <property type="entry name" value="RT_POL"/>
    <property type="match status" value="1"/>
</dbReference>
<dbReference type="PANTHER" id="PTHR31635:SF196">
    <property type="entry name" value="REVERSE TRANSCRIPTASE DOMAIN-CONTAINING PROTEIN-RELATED"/>
    <property type="match status" value="1"/>
</dbReference>